<gene>
    <name evidence="2" type="ORF">SAMN02745124_03133</name>
</gene>
<feature type="region of interest" description="Disordered" evidence="1">
    <location>
        <begin position="122"/>
        <end position="173"/>
    </location>
</feature>
<evidence type="ECO:0000256" key="1">
    <source>
        <dbReference type="SAM" id="MobiDB-lite"/>
    </source>
</evidence>
<sequence length="195" mass="20918">MPKGINTLLNSLIRWKWSKTVVAVGRCAVSEVIKAGDRSMATAATDVPEFATALSDAAAVQGSDLLPDLFASGLFDSEIKRHVNVRAGSGGIGAVSANLLVVIGTAVPIISASAFQARPFGQTHRGKEIDDRSNHRYRQTDDHSHIAASRDEPTWPPLPKVHRQRKKELGSAAKSARFPFTRYRDLMASASTAAG</sequence>
<evidence type="ECO:0000313" key="2">
    <source>
        <dbReference type="EMBL" id="SHH99883.1"/>
    </source>
</evidence>
<evidence type="ECO:0000313" key="3">
    <source>
        <dbReference type="Proteomes" id="UP000184139"/>
    </source>
</evidence>
<reference evidence="2 3" key="1">
    <citation type="submission" date="2016-11" db="EMBL/GenBank/DDBJ databases">
        <authorList>
            <person name="Jaros S."/>
            <person name="Januszkiewicz K."/>
            <person name="Wedrychowicz H."/>
        </authorList>
    </citation>
    <scope>NUCLEOTIDE SEQUENCE [LARGE SCALE GENOMIC DNA]</scope>
    <source>
        <strain evidence="2 3">DSM 9705</strain>
    </source>
</reference>
<dbReference type="AlphaFoldDB" id="A0A1M5XKV2"/>
<name>A0A1M5XKV2_9BACT</name>
<proteinExistence type="predicted"/>
<keyword evidence="3" id="KW-1185">Reference proteome</keyword>
<dbReference type="EMBL" id="FQXS01000020">
    <property type="protein sequence ID" value="SHH99883.1"/>
    <property type="molecule type" value="Genomic_DNA"/>
</dbReference>
<accession>A0A1M5XKV2</accession>
<feature type="compositionally biased region" description="Basic and acidic residues" evidence="1">
    <location>
        <begin position="125"/>
        <end position="153"/>
    </location>
</feature>
<dbReference type="Proteomes" id="UP000184139">
    <property type="component" value="Unassembled WGS sequence"/>
</dbReference>
<protein>
    <submittedName>
        <fullName evidence="2">Uncharacterized protein</fullName>
    </submittedName>
</protein>
<organism evidence="2 3">
    <name type="scientific">Desulfofustis glycolicus DSM 9705</name>
    <dbReference type="NCBI Taxonomy" id="1121409"/>
    <lineage>
        <taxon>Bacteria</taxon>
        <taxon>Pseudomonadati</taxon>
        <taxon>Thermodesulfobacteriota</taxon>
        <taxon>Desulfobulbia</taxon>
        <taxon>Desulfobulbales</taxon>
        <taxon>Desulfocapsaceae</taxon>
        <taxon>Desulfofustis</taxon>
    </lineage>
</organism>